<dbReference type="SUPFAM" id="SSF143120">
    <property type="entry name" value="YefM-like"/>
    <property type="match status" value="1"/>
</dbReference>
<reference evidence="3" key="1">
    <citation type="submission" date="2018-06" db="EMBL/GenBank/DDBJ databases">
        <authorList>
            <person name="Zhirakovskaya E."/>
        </authorList>
    </citation>
    <scope>NUCLEOTIDE SEQUENCE</scope>
</reference>
<sequence>MRTLSIREMRNQLGKLDTIISKEHELIITKHNKPVARILPIKEKKERPSHKALRDALPYQEVGSEVLQRDDREGR</sequence>
<dbReference type="InterPro" id="IPR006442">
    <property type="entry name" value="Antitoxin_Phd/YefM"/>
</dbReference>
<dbReference type="EMBL" id="UOFO01000138">
    <property type="protein sequence ID" value="VAW88002.1"/>
    <property type="molecule type" value="Genomic_DNA"/>
</dbReference>
<accession>A0A3B0ZKW5</accession>
<proteinExistence type="inferred from homology"/>
<dbReference type="AlphaFoldDB" id="A0A3B0ZKW5"/>
<evidence type="ECO:0000256" key="2">
    <source>
        <dbReference type="SAM" id="MobiDB-lite"/>
    </source>
</evidence>
<evidence type="ECO:0000256" key="1">
    <source>
        <dbReference type="ARBA" id="ARBA00009981"/>
    </source>
</evidence>
<gene>
    <name evidence="3" type="ORF">MNBD_GAMMA16-1945</name>
</gene>
<feature type="region of interest" description="Disordered" evidence="2">
    <location>
        <begin position="46"/>
        <end position="75"/>
    </location>
</feature>
<evidence type="ECO:0008006" key="4">
    <source>
        <dbReference type="Google" id="ProtNLM"/>
    </source>
</evidence>
<evidence type="ECO:0000313" key="3">
    <source>
        <dbReference type="EMBL" id="VAW88002.1"/>
    </source>
</evidence>
<organism evidence="3">
    <name type="scientific">hydrothermal vent metagenome</name>
    <dbReference type="NCBI Taxonomy" id="652676"/>
    <lineage>
        <taxon>unclassified sequences</taxon>
        <taxon>metagenomes</taxon>
        <taxon>ecological metagenomes</taxon>
    </lineage>
</organism>
<protein>
    <recommendedName>
        <fullName evidence="4">Antitoxin</fullName>
    </recommendedName>
</protein>
<name>A0A3B0ZKW5_9ZZZZ</name>
<dbReference type="Pfam" id="PF02604">
    <property type="entry name" value="PhdYeFM_antitox"/>
    <property type="match status" value="1"/>
</dbReference>
<comment type="similarity">
    <text evidence="1">Belongs to the phD/YefM antitoxin family.</text>
</comment>
<dbReference type="InterPro" id="IPR036165">
    <property type="entry name" value="YefM-like_sf"/>
</dbReference>
<dbReference type="Gene3D" id="3.40.1620.10">
    <property type="entry name" value="YefM-like domain"/>
    <property type="match status" value="1"/>
</dbReference>
<dbReference type="NCBIfam" id="TIGR01552">
    <property type="entry name" value="phd_fam"/>
    <property type="match status" value="1"/>
</dbReference>